<dbReference type="PANTHER" id="PTHR34413:SF2">
    <property type="entry name" value="PROPHAGE TAIL FIBER ASSEMBLY PROTEIN HOMOLOG TFAE-RELATED"/>
    <property type="match status" value="1"/>
</dbReference>
<sequence length="201" mass="22522">MSEAILNTYGIASSAGEITVYNYDAITREYLSSTVEYLAEGVGVPAHSCTDKPGKFKAGFAICRNEDLNGWEYVEDHREAEVYKTDTGEKITVRFLGELPENTTTIAPETEFDVWNGTEWITDIDAKRVADVQAFEMKIQALIDEANAVINKNNWPSKLQLNRMSETETSKFNLWLDYIDALNAIKPSDFPTAILPEPPSI</sequence>
<dbReference type="InterPro" id="IPR003458">
    <property type="entry name" value="Phage_T4_Gp38_tail_assem"/>
</dbReference>
<dbReference type="PANTHER" id="PTHR34413">
    <property type="entry name" value="PROPHAGE TAIL FIBER ASSEMBLY PROTEIN HOMOLOG TFAE-RELATED-RELATED"/>
    <property type="match status" value="1"/>
</dbReference>
<dbReference type="InterPro" id="IPR051220">
    <property type="entry name" value="TFA_Chaperone"/>
</dbReference>
<gene>
    <name evidence="1" type="ORF">D7F07_23400</name>
</gene>
<protein>
    <submittedName>
        <fullName evidence="1">Tail fiber assembly protein</fullName>
    </submittedName>
</protein>
<dbReference type="AlphaFoldDB" id="A0A5T3CCQ8"/>
<dbReference type="Pfam" id="PF02413">
    <property type="entry name" value="Caudo_TAP"/>
    <property type="match status" value="1"/>
</dbReference>
<evidence type="ECO:0000313" key="1">
    <source>
        <dbReference type="EMBL" id="EAN1137131.1"/>
    </source>
</evidence>
<dbReference type="EMBL" id="AACXBY010000026">
    <property type="protein sequence ID" value="EAN1137131.1"/>
    <property type="molecule type" value="Genomic_DNA"/>
</dbReference>
<organism evidence="1">
    <name type="scientific">Salmonella enterica</name>
    <name type="common">Salmonella choleraesuis</name>
    <dbReference type="NCBI Taxonomy" id="28901"/>
    <lineage>
        <taxon>Bacteria</taxon>
        <taxon>Pseudomonadati</taxon>
        <taxon>Pseudomonadota</taxon>
        <taxon>Gammaproteobacteria</taxon>
        <taxon>Enterobacterales</taxon>
        <taxon>Enterobacteriaceae</taxon>
        <taxon>Salmonella</taxon>
    </lineage>
</organism>
<proteinExistence type="predicted"/>
<accession>A0A5T3CCQ8</accession>
<reference evidence="1" key="1">
    <citation type="submission" date="2018-09" db="EMBL/GenBank/DDBJ databases">
        <authorList>
            <consortium name="NARMS: The National Antimicrobial Resistance Monitoring System"/>
        </authorList>
    </citation>
    <scope>NUCLEOTIDE SEQUENCE</scope>
    <source>
        <strain evidence="1">CVM N17S461</strain>
    </source>
</reference>
<comment type="caution">
    <text evidence="1">The sequence shown here is derived from an EMBL/GenBank/DDBJ whole genome shotgun (WGS) entry which is preliminary data.</text>
</comment>
<name>A0A5T3CCQ8_SALER</name>